<evidence type="ECO:0008006" key="8">
    <source>
        <dbReference type="Google" id="ProtNLM"/>
    </source>
</evidence>
<proteinExistence type="predicted"/>
<evidence type="ECO:0000256" key="3">
    <source>
        <dbReference type="ARBA" id="ARBA00022989"/>
    </source>
</evidence>
<organism evidence="6 7">
    <name type="scientific">Bugula neritina</name>
    <name type="common">Brown bryozoan</name>
    <name type="synonym">Sertularia neritina</name>
    <dbReference type="NCBI Taxonomy" id="10212"/>
    <lineage>
        <taxon>Eukaryota</taxon>
        <taxon>Metazoa</taxon>
        <taxon>Spiralia</taxon>
        <taxon>Lophotrochozoa</taxon>
        <taxon>Bryozoa</taxon>
        <taxon>Gymnolaemata</taxon>
        <taxon>Cheilostomatida</taxon>
        <taxon>Flustrina</taxon>
        <taxon>Buguloidea</taxon>
        <taxon>Bugulidae</taxon>
        <taxon>Bugula</taxon>
    </lineage>
</organism>
<accession>A0A7J7JEY1</accession>
<keyword evidence="4 5" id="KW-0472">Membrane</keyword>
<dbReference type="CDD" id="cd17317">
    <property type="entry name" value="MFS_SLC22"/>
    <property type="match status" value="1"/>
</dbReference>
<keyword evidence="2 5" id="KW-0812">Transmembrane</keyword>
<evidence type="ECO:0000256" key="5">
    <source>
        <dbReference type="SAM" id="Phobius"/>
    </source>
</evidence>
<feature type="transmembrane region" description="Helical" evidence="5">
    <location>
        <begin position="21"/>
        <end position="42"/>
    </location>
</feature>
<dbReference type="SUPFAM" id="SSF103473">
    <property type="entry name" value="MFS general substrate transporter"/>
    <property type="match status" value="1"/>
</dbReference>
<protein>
    <recommendedName>
        <fullName evidence="8">Orct</fullName>
    </recommendedName>
</protein>
<name>A0A7J7JEY1_BUGNE</name>
<dbReference type="Proteomes" id="UP000593567">
    <property type="component" value="Unassembled WGS sequence"/>
</dbReference>
<keyword evidence="3 5" id="KW-1133">Transmembrane helix</keyword>
<feature type="transmembrane region" description="Helical" evidence="5">
    <location>
        <begin position="458"/>
        <end position="478"/>
    </location>
</feature>
<comment type="caution">
    <text evidence="6">The sequence shown here is derived from an EMBL/GenBank/DDBJ whole genome shotgun (WGS) entry which is preliminary data.</text>
</comment>
<evidence type="ECO:0000256" key="2">
    <source>
        <dbReference type="ARBA" id="ARBA00022692"/>
    </source>
</evidence>
<feature type="transmembrane region" description="Helical" evidence="5">
    <location>
        <begin position="226"/>
        <end position="249"/>
    </location>
</feature>
<feature type="transmembrane region" description="Helical" evidence="5">
    <location>
        <begin position="393"/>
        <end position="412"/>
    </location>
</feature>
<evidence type="ECO:0000256" key="1">
    <source>
        <dbReference type="ARBA" id="ARBA00004141"/>
    </source>
</evidence>
<reference evidence="6" key="1">
    <citation type="submission" date="2020-06" db="EMBL/GenBank/DDBJ databases">
        <title>Draft genome of Bugula neritina, a colonial animal packing powerful symbionts and potential medicines.</title>
        <authorList>
            <person name="Rayko M."/>
        </authorList>
    </citation>
    <scope>NUCLEOTIDE SEQUENCE [LARGE SCALE GENOMIC DNA]</scope>
    <source>
        <strain evidence="6">Kwan_BN1</strain>
    </source>
</reference>
<sequence>MQFDDILKTVGEFGKYQKTKYFLICLFGILTAFQALVSVFSLNTPEHSLRPTTNIFIDVHWLTLCSTVQTPGNLSPPEHLQLIEKYIPTDESGKFSKCEIFNSEGNKTECDRWVYDQTELKSTVVTDLNLVCGNTFKATASSSMFMFGNLAGSFLSGLVSDLSLSGEKEDLTDKYYGSAVSSIAMSFAPEYYSFTILRFFCGAFNMSLFLTGFVLGMEMIGPQHRLFVGIVIEFFWAIGFLLLIAIGYAIRIWKYIQLAISLPTLLFISYYWLLPESARWLLVKGRNAEAEQVIVNVAKTNGKVVPTDILSKLEEPKRAEKLKALKRAPRLLCRTLVVLFNWFVIAMTYYGLSLNSGNLPGSLYVNLTISAVAEVIGYSLCFLCFVSGRKAMHVVAMIIGGLAIISSVPVLYLFQGSESQKNTIFVVLNNIGKVGVTIGFAVIYFWSAEIFPTMLRNSLMGISSTFARVGSIFAPVIADLAKLVPSKYSSVLPPLIFGIFTISAGLLSLILPETTDKVLPETIAEANVFPREIRK</sequence>
<dbReference type="InterPro" id="IPR036259">
    <property type="entry name" value="MFS_trans_sf"/>
</dbReference>
<feature type="transmembrane region" description="Helical" evidence="5">
    <location>
        <begin position="331"/>
        <end position="352"/>
    </location>
</feature>
<gene>
    <name evidence="6" type="ORF">EB796_016902</name>
</gene>
<dbReference type="Gene3D" id="1.20.1250.20">
    <property type="entry name" value="MFS general substrate transporter like domains"/>
    <property type="match status" value="1"/>
</dbReference>
<feature type="transmembrane region" description="Helical" evidence="5">
    <location>
        <begin position="364"/>
        <end position="386"/>
    </location>
</feature>
<dbReference type="OrthoDB" id="2544694at2759"/>
<keyword evidence="7" id="KW-1185">Reference proteome</keyword>
<comment type="subcellular location">
    <subcellularLocation>
        <location evidence="1">Membrane</location>
        <topology evidence="1">Multi-pass membrane protein</topology>
    </subcellularLocation>
</comment>
<dbReference type="AlphaFoldDB" id="A0A7J7JEY1"/>
<feature type="transmembrane region" description="Helical" evidence="5">
    <location>
        <begin position="424"/>
        <end position="446"/>
    </location>
</feature>
<feature type="transmembrane region" description="Helical" evidence="5">
    <location>
        <begin position="255"/>
        <end position="274"/>
    </location>
</feature>
<dbReference type="PANTHER" id="PTHR24064">
    <property type="entry name" value="SOLUTE CARRIER FAMILY 22 MEMBER"/>
    <property type="match status" value="1"/>
</dbReference>
<dbReference type="EMBL" id="VXIV02002533">
    <property type="protein sequence ID" value="KAF6024790.1"/>
    <property type="molecule type" value="Genomic_DNA"/>
</dbReference>
<feature type="transmembrane region" description="Helical" evidence="5">
    <location>
        <begin position="191"/>
        <end position="214"/>
    </location>
</feature>
<evidence type="ECO:0000313" key="6">
    <source>
        <dbReference type="EMBL" id="KAF6024790.1"/>
    </source>
</evidence>
<dbReference type="InterPro" id="IPR005828">
    <property type="entry name" value="MFS_sugar_transport-like"/>
</dbReference>
<dbReference type="Pfam" id="PF00083">
    <property type="entry name" value="Sugar_tr"/>
    <property type="match status" value="1"/>
</dbReference>
<dbReference type="GO" id="GO:0022857">
    <property type="term" value="F:transmembrane transporter activity"/>
    <property type="evidence" value="ECO:0007669"/>
    <property type="project" value="InterPro"/>
</dbReference>
<dbReference type="GO" id="GO:0016020">
    <property type="term" value="C:membrane"/>
    <property type="evidence" value="ECO:0007669"/>
    <property type="project" value="UniProtKB-SubCell"/>
</dbReference>
<evidence type="ECO:0000256" key="4">
    <source>
        <dbReference type="ARBA" id="ARBA00023136"/>
    </source>
</evidence>
<feature type="transmembrane region" description="Helical" evidence="5">
    <location>
        <begin position="490"/>
        <end position="511"/>
    </location>
</feature>
<evidence type="ECO:0000313" key="7">
    <source>
        <dbReference type="Proteomes" id="UP000593567"/>
    </source>
</evidence>